<comment type="caution">
    <text evidence="1">The sequence shown here is derived from an EMBL/GenBank/DDBJ whole genome shotgun (WGS) entry which is preliminary data.</text>
</comment>
<evidence type="ECO:0000313" key="1">
    <source>
        <dbReference type="EMBL" id="KAA6384889.1"/>
    </source>
</evidence>
<reference evidence="1 2" key="1">
    <citation type="submission" date="2019-03" db="EMBL/GenBank/DDBJ databases">
        <title>Single cell metagenomics reveals metabolic interactions within the superorganism composed of flagellate Streblomastix strix and complex community of Bacteroidetes bacteria on its surface.</title>
        <authorList>
            <person name="Treitli S.C."/>
            <person name="Kolisko M."/>
            <person name="Husnik F."/>
            <person name="Keeling P."/>
            <person name="Hampl V."/>
        </authorList>
    </citation>
    <scope>NUCLEOTIDE SEQUENCE [LARGE SCALE GENOMIC DNA]</scope>
    <source>
        <strain evidence="1">ST1C</strain>
    </source>
</reference>
<dbReference type="EMBL" id="SNRW01005529">
    <property type="protein sequence ID" value="KAA6384889.1"/>
    <property type="molecule type" value="Genomic_DNA"/>
</dbReference>
<protein>
    <submittedName>
        <fullName evidence="1">Uncharacterized protein</fullName>
    </submittedName>
</protein>
<gene>
    <name evidence="1" type="ORF">EZS28_019583</name>
</gene>
<dbReference type="Proteomes" id="UP000324800">
    <property type="component" value="Unassembled WGS sequence"/>
</dbReference>
<name>A0A5J4VR80_9EUKA</name>
<feature type="non-terminal residue" evidence="1">
    <location>
        <position position="1"/>
    </location>
</feature>
<organism evidence="1 2">
    <name type="scientific">Streblomastix strix</name>
    <dbReference type="NCBI Taxonomy" id="222440"/>
    <lineage>
        <taxon>Eukaryota</taxon>
        <taxon>Metamonada</taxon>
        <taxon>Preaxostyla</taxon>
        <taxon>Oxymonadida</taxon>
        <taxon>Streblomastigidae</taxon>
        <taxon>Streblomastix</taxon>
    </lineage>
</organism>
<evidence type="ECO:0000313" key="2">
    <source>
        <dbReference type="Proteomes" id="UP000324800"/>
    </source>
</evidence>
<sequence length="103" mass="11177">IVGSIFNGCQCSDLAYILDIPTVPVPVSLFGTQLVMMILGCSRKSNSSDIEGQWVIFTPPSNSIRNPQGFAIDMASQAVDNIRGFQFGADGNTLMFNERVTMI</sequence>
<dbReference type="AlphaFoldDB" id="A0A5J4VR80"/>
<proteinExistence type="predicted"/>
<accession>A0A5J4VR80</accession>